<dbReference type="Proteomes" id="UP000448877">
    <property type="component" value="Unassembled WGS sequence"/>
</dbReference>
<dbReference type="AlphaFoldDB" id="A0A108TDY5"/>
<evidence type="ECO:0000256" key="1">
    <source>
        <dbReference type="SAM" id="SignalP"/>
    </source>
</evidence>
<dbReference type="PROSITE" id="PS51412">
    <property type="entry name" value="MACPF_2"/>
    <property type="match status" value="1"/>
</dbReference>
<evidence type="ECO:0000313" key="3">
    <source>
        <dbReference type="EMBL" id="KAA5419672.1"/>
    </source>
</evidence>
<sequence>MKKSNLLAAGLLVAGMCLSTSCSDNTFVAATPDEDVTAGFDKPTLALVNESGKEVNNLPGTFGTYYLDIKAQGKWKLESTTPFLALDRKSGEGPARVKLLVGSNWGAARTGGVTLYSADAASTRAEGDGTTTTVNQTSKFDPSDVKDLLSSNKGAGYSYQPYSNYCLGTHIQLFNMKNLAAISDSTGVTFLTDEIYPVVEEEVTTADSEESLSSKLSVAASVNLNFNAFSADVKGAYNSSSGTSNTKQYAVKRMKSYQYTREIDFMNIIAMAESSEEMEAKLLAPGFVKLRNDFTNNIKKAIAATPVNEETVKKYCKSFVDEIGPCFVSKSVMGCVLDYYISMDKSLVTDTMSVSGALDIKFQTSVSVTGDGAYDDNKKNSVKNVEAKINVRGGDVSQVSILTTGGTLENEDLLAWQQSIEPKSAVMIDMKLVPIYLLISDQAAKTYLQSYLESIATVPPKLPGEEQKQQ</sequence>
<comment type="caution">
    <text evidence="3">The sequence shown here is derived from an EMBL/GenBank/DDBJ whole genome shotgun (WGS) entry which is preliminary data.</text>
</comment>
<feature type="chain" id="PRO_5030020178" description="MACPF domain-containing protein" evidence="1">
    <location>
        <begin position="23"/>
        <end position="470"/>
    </location>
</feature>
<dbReference type="PROSITE" id="PS51257">
    <property type="entry name" value="PROKAR_LIPOPROTEIN"/>
    <property type="match status" value="1"/>
</dbReference>
<proteinExistence type="predicted"/>
<evidence type="ECO:0000313" key="4">
    <source>
        <dbReference type="Proteomes" id="UP000448877"/>
    </source>
</evidence>
<dbReference type="Pfam" id="PF01823">
    <property type="entry name" value="MACPF"/>
    <property type="match status" value="1"/>
</dbReference>
<dbReference type="GeneID" id="66306196"/>
<evidence type="ECO:0000259" key="2">
    <source>
        <dbReference type="PROSITE" id="PS51412"/>
    </source>
</evidence>
<name>A0A108TDY5_9BACE</name>
<gene>
    <name evidence="3" type="ORF">F2Y81_09775</name>
</gene>
<feature type="domain" description="MACPF" evidence="2">
    <location>
        <begin position="137"/>
        <end position="469"/>
    </location>
</feature>
<feature type="signal peptide" evidence="1">
    <location>
        <begin position="1"/>
        <end position="22"/>
    </location>
</feature>
<dbReference type="InterPro" id="IPR020864">
    <property type="entry name" value="MACPF"/>
</dbReference>
<dbReference type="EMBL" id="VVYV01000013">
    <property type="protein sequence ID" value="KAA5419672.1"/>
    <property type="molecule type" value="Genomic_DNA"/>
</dbReference>
<organism evidence="3 4">
    <name type="scientific">Bacteroides cellulosilyticus</name>
    <dbReference type="NCBI Taxonomy" id="246787"/>
    <lineage>
        <taxon>Bacteria</taxon>
        <taxon>Pseudomonadati</taxon>
        <taxon>Bacteroidota</taxon>
        <taxon>Bacteroidia</taxon>
        <taxon>Bacteroidales</taxon>
        <taxon>Bacteroidaceae</taxon>
        <taxon>Bacteroides</taxon>
    </lineage>
</organism>
<accession>A0A108TDY5</accession>
<keyword evidence="1" id="KW-0732">Signal</keyword>
<dbReference type="RefSeq" id="WP_007216851.1">
    <property type="nucleotide sequence ID" value="NZ_CABMLT010000007.1"/>
</dbReference>
<protein>
    <recommendedName>
        <fullName evidence="2">MACPF domain-containing protein</fullName>
    </recommendedName>
</protein>
<reference evidence="3 4" key="1">
    <citation type="journal article" date="2019" name="Nat. Med.">
        <title>A library of human gut bacterial isolates paired with longitudinal multiomics data enables mechanistic microbiome research.</title>
        <authorList>
            <person name="Poyet M."/>
            <person name="Groussin M."/>
            <person name="Gibbons S.M."/>
            <person name="Avila-Pacheco J."/>
            <person name="Jiang X."/>
            <person name="Kearney S.M."/>
            <person name="Perrotta A.R."/>
            <person name="Berdy B."/>
            <person name="Zhao S."/>
            <person name="Lieberman T.D."/>
            <person name="Swanson P.K."/>
            <person name="Smith M."/>
            <person name="Roesemann S."/>
            <person name="Alexander J.E."/>
            <person name="Rich S.A."/>
            <person name="Livny J."/>
            <person name="Vlamakis H."/>
            <person name="Clish C."/>
            <person name="Bullock K."/>
            <person name="Deik A."/>
            <person name="Scott J."/>
            <person name="Pierce K.A."/>
            <person name="Xavier R.J."/>
            <person name="Alm E.J."/>
        </authorList>
    </citation>
    <scope>NUCLEOTIDE SEQUENCE [LARGE SCALE GENOMIC DNA]</scope>
    <source>
        <strain evidence="3 4">BIOML-A6</strain>
    </source>
</reference>